<accession>A0A0F9PF87</accession>
<gene>
    <name evidence="1" type="ORF">LCGC14_0851060</name>
</gene>
<organism evidence="1">
    <name type="scientific">marine sediment metagenome</name>
    <dbReference type="NCBI Taxonomy" id="412755"/>
    <lineage>
        <taxon>unclassified sequences</taxon>
        <taxon>metagenomes</taxon>
        <taxon>ecological metagenomes</taxon>
    </lineage>
</organism>
<name>A0A0F9PF87_9ZZZZ</name>
<dbReference type="EMBL" id="LAZR01002536">
    <property type="protein sequence ID" value="KKN28769.1"/>
    <property type="molecule type" value="Genomic_DNA"/>
</dbReference>
<comment type="caution">
    <text evidence="1">The sequence shown here is derived from an EMBL/GenBank/DDBJ whole genome shotgun (WGS) entry which is preliminary data.</text>
</comment>
<proteinExistence type="predicted"/>
<evidence type="ECO:0000313" key="1">
    <source>
        <dbReference type="EMBL" id="KKN28769.1"/>
    </source>
</evidence>
<dbReference type="AlphaFoldDB" id="A0A0F9PF87"/>
<protein>
    <submittedName>
        <fullName evidence="1">Uncharacterized protein</fullName>
    </submittedName>
</protein>
<sequence length="68" mass="7280">MIRCTLCDTPIENDHMKEPCPECGGDPVTGADPASMALLPFQIVTNPAQTKGRIAHTRSAQAQIRFAG</sequence>
<reference evidence="1" key="1">
    <citation type="journal article" date="2015" name="Nature">
        <title>Complex archaea that bridge the gap between prokaryotes and eukaryotes.</title>
        <authorList>
            <person name="Spang A."/>
            <person name="Saw J.H."/>
            <person name="Jorgensen S.L."/>
            <person name="Zaremba-Niedzwiedzka K."/>
            <person name="Martijn J."/>
            <person name="Lind A.E."/>
            <person name="van Eijk R."/>
            <person name="Schleper C."/>
            <person name="Guy L."/>
            <person name="Ettema T.J."/>
        </authorList>
    </citation>
    <scope>NUCLEOTIDE SEQUENCE</scope>
</reference>